<sequence>MAGNRDIQIILATSSSRSPWPLTTAQDVAFSYGGEGLYYFVEQFVWLAKSGLIDKRLLPNLQKISQWAEFVGYTGSISLKIRDLRGIREEEACLESSIEIATSRGIGHKEEDERWRELMGNKLMKRLSILQDLADDLTALADIRDGRGRFTGPLLVPSRWPIVSPHQYTQELNLLLEIGRPIVSPHQYTQELDLLLEMGRID</sequence>
<evidence type="ECO:0000256" key="2">
    <source>
        <dbReference type="ARBA" id="ARBA00004585"/>
    </source>
</evidence>
<comment type="subcellular location">
    <subcellularLocation>
        <location evidence="2">Peroxisome membrane</location>
        <topology evidence="2">Multi-pass membrane protein</topology>
    </subcellularLocation>
</comment>
<evidence type="ECO:0000256" key="5">
    <source>
        <dbReference type="ARBA" id="ARBA00022593"/>
    </source>
</evidence>
<dbReference type="PANTHER" id="PTHR12652">
    <property type="entry name" value="PEROXISOMAL BIOGENESIS FACTOR 11"/>
    <property type="match status" value="1"/>
</dbReference>
<evidence type="ECO:0000256" key="3">
    <source>
        <dbReference type="ARBA" id="ARBA00008194"/>
    </source>
</evidence>
<evidence type="ECO:0000256" key="1">
    <source>
        <dbReference type="ARBA" id="ARBA00002503"/>
    </source>
</evidence>
<dbReference type="GO" id="GO:0044375">
    <property type="term" value="P:regulation of peroxisome size"/>
    <property type="evidence" value="ECO:0007669"/>
    <property type="project" value="UniProtKB-ARBA"/>
</dbReference>
<comment type="function">
    <text evidence="1">Involved in peroxisomal proliferation. Promotes peroxisomal duplication, aggregation or elongation without fission.</text>
</comment>
<evidence type="ECO:0000256" key="7">
    <source>
        <dbReference type="ARBA" id="ARBA00023140"/>
    </source>
</evidence>
<reference evidence="8 9" key="1">
    <citation type="journal article" date="2023" name="Hortic Res">
        <title>Pangenome of water caltrop reveals structural variations and asymmetric subgenome divergence after allopolyploidization.</title>
        <authorList>
            <person name="Zhang X."/>
            <person name="Chen Y."/>
            <person name="Wang L."/>
            <person name="Yuan Y."/>
            <person name="Fang M."/>
            <person name="Shi L."/>
            <person name="Lu R."/>
            <person name="Comes H.P."/>
            <person name="Ma Y."/>
            <person name="Chen Y."/>
            <person name="Huang G."/>
            <person name="Zhou Y."/>
            <person name="Zheng Z."/>
            <person name="Qiu Y."/>
        </authorList>
    </citation>
    <scope>NUCLEOTIDE SEQUENCE [LARGE SCALE GENOMIC DNA]</scope>
    <source>
        <tissue evidence="8">Roots</tissue>
    </source>
</reference>
<accession>A0AAN7KPN2</accession>
<dbReference type="GO" id="GO:0005778">
    <property type="term" value="C:peroxisomal membrane"/>
    <property type="evidence" value="ECO:0007669"/>
    <property type="project" value="UniProtKB-SubCell"/>
</dbReference>
<organism evidence="8 9">
    <name type="scientific">Trapa incisa</name>
    <dbReference type="NCBI Taxonomy" id="236973"/>
    <lineage>
        <taxon>Eukaryota</taxon>
        <taxon>Viridiplantae</taxon>
        <taxon>Streptophyta</taxon>
        <taxon>Embryophyta</taxon>
        <taxon>Tracheophyta</taxon>
        <taxon>Spermatophyta</taxon>
        <taxon>Magnoliopsida</taxon>
        <taxon>eudicotyledons</taxon>
        <taxon>Gunneridae</taxon>
        <taxon>Pentapetalae</taxon>
        <taxon>rosids</taxon>
        <taxon>malvids</taxon>
        <taxon>Myrtales</taxon>
        <taxon>Lythraceae</taxon>
        <taxon>Trapa</taxon>
    </lineage>
</organism>
<dbReference type="EMBL" id="JAXIOK010000005">
    <property type="protein sequence ID" value="KAK4771026.1"/>
    <property type="molecule type" value="Genomic_DNA"/>
</dbReference>
<gene>
    <name evidence="8" type="ORF">SAY87_031558</name>
</gene>
<keyword evidence="7" id="KW-0576">Peroxisome</keyword>
<name>A0AAN7KPN2_9MYRT</name>
<comment type="similarity">
    <text evidence="3">Belongs to the peroxin-11 family.</text>
</comment>
<dbReference type="GO" id="GO:0016559">
    <property type="term" value="P:peroxisome fission"/>
    <property type="evidence" value="ECO:0007669"/>
    <property type="project" value="InterPro"/>
</dbReference>
<dbReference type="InterPro" id="IPR008733">
    <property type="entry name" value="PEX11"/>
</dbReference>
<evidence type="ECO:0000256" key="4">
    <source>
        <dbReference type="ARBA" id="ARBA00011340"/>
    </source>
</evidence>
<keyword evidence="6" id="KW-0472">Membrane</keyword>
<dbReference type="PANTHER" id="PTHR12652:SF50">
    <property type="entry name" value="PEROXIN 11"/>
    <property type="match status" value="1"/>
</dbReference>
<dbReference type="GO" id="GO:0042802">
    <property type="term" value="F:identical protein binding"/>
    <property type="evidence" value="ECO:0007669"/>
    <property type="project" value="UniProtKB-ARBA"/>
</dbReference>
<dbReference type="AlphaFoldDB" id="A0AAN7KPN2"/>
<keyword evidence="9" id="KW-1185">Reference proteome</keyword>
<protein>
    <submittedName>
        <fullName evidence="8">Uncharacterized protein</fullName>
    </submittedName>
</protein>
<keyword evidence="5" id="KW-0962">Peroxisome biogenesis</keyword>
<comment type="caution">
    <text evidence="8">The sequence shown here is derived from an EMBL/GenBank/DDBJ whole genome shotgun (WGS) entry which is preliminary data.</text>
</comment>
<comment type="subunit">
    <text evidence="4">Homooligomer. Interacts with ARC5 and FIS1B on peroxisomes.</text>
</comment>
<dbReference type="Proteomes" id="UP001345219">
    <property type="component" value="Chromosome 24"/>
</dbReference>
<proteinExistence type="inferred from homology"/>
<evidence type="ECO:0000256" key="6">
    <source>
        <dbReference type="ARBA" id="ARBA00023136"/>
    </source>
</evidence>
<evidence type="ECO:0000313" key="9">
    <source>
        <dbReference type="Proteomes" id="UP001345219"/>
    </source>
</evidence>
<evidence type="ECO:0000313" key="8">
    <source>
        <dbReference type="EMBL" id="KAK4771026.1"/>
    </source>
</evidence>
<dbReference type="Pfam" id="PF05648">
    <property type="entry name" value="PEX11"/>
    <property type="match status" value="1"/>
</dbReference>